<dbReference type="InterPro" id="IPR050197">
    <property type="entry name" value="Aldolase_class_II_sugar_metab"/>
</dbReference>
<gene>
    <name evidence="4" type="ORF">FYJ65_04025</name>
</gene>
<dbReference type="GO" id="GO:0005829">
    <property type="term" value="C:cytosol"/>
    <property type="evidence" value="ECO:0007669"/>
    <property type="project" value="TreeGrafter"/>
</dbReference>
<evidence type="ECO:0000313" key="5">
    <source>
        <dbReference type="Proteomes" id="UP000469424"/>
    </source>
</evidence>
<organism evidence="4 5">
    <name type="scientific">Mogibacterium kristiansenii</name>
    <dbReference type="NCBI Taxonomy" id="2606708"/>
    <lineage>
        <taxon>Bacteria</taxon>
        <taxon>Bacillati</taxon>
        <taxon>Bacillota</taxon>
        <taxon>Clostridia</taxon>
        <taxon>Peptostreptococcales</taxon>
        <taxon>Anaerovoracaceae</taxon>
        <taxon>Mogibacterium</taxon>
    </lineage>
</organism>
<feature type="domain" description="Class II aldolase/adducin N-terminal" evidence="3">
    <location>
        <begin position="239"/>
        <end position="408"/>
    </location>
</feature>
<evidence type="ECO:0000256" key="1">
    <source>
        <dbReference type="ARBA" id="ARBA00022723"/>
    </source>
</evidence>
<evidence type="ECO:0000259" key="3">
    <source>
        <dbReference type="SMART" id="SM01007"/>
    </source>
</evidence>
<dbReference type="InterPro" id="IPR001303">
    <property type="entry name" value="Aldolase_II/adducin_N"/>
</dbReference>
<evidence type="ECO:0000256" key="2">
    <source>
        <dbReference type="ARBA" id="ARBA00023239"/>
    </source>
</evidence>
<proteinExistence type="predicted"/>
<reference evidence="4 5" key="1">
    <citation type="submission" date="2019-08" db="EMBL/GenBank/DDBJ databases">
        <title>In-depth cultivation of the pig gut microbiome towards novel bacterial diversity and tailored functional studies.</title>
        <authorList>
            <person name="Wylensek D."/>
            <person name="Hitch T.C.A."/>
            <person name="Clavel T."/>
        </authorList>
    </citation>
    <scope>NUCLEOTIDE SEQUENCE [LARGE SCALE GENOMIC DNA]</scope>
    <source>
        <strain evidence="4 5">WCA-MUC-591-APC-4B</strain>
    </source>
</reference>
<dbReference type="SMART" id="SM01007">
    <property type="entry name" value="Aldolase_II"/>
    <property type="match status" value="1"/>
</dbReference>
<protein>
    <submittedName>
        <fullName evidence="4">Class II aldolase/adducin family protein</fullName>
    </submittedName>
</protein>
<dbReference type="PANTHER" id="PTHR22789:SF0">
    <property type="entry name" value="3-OXO-TETRONATE 4-PHOSPHATE DECARBOXYLASE-RELATED"/>
    <property type="match status" value="1"/>
</dbReference>
<evidence type="ECO:0000313" key="4">
    <source>
        <dbReference type="EMBL" id="MST70513.1"/>
    </source>
</evidence>
<dbReference type="AlphaFoldDB" id="A0A6N7X7E2"/>
<dbReference type="InterPro" id="IPR036409">
    <property type="entry name" value="Aldolase_II/adducin_N_sf"/>
</dbReference>
<keyword evidence="5" id="KW-1185">Reference proteome</keyword>
<dbReference type="Proteomes" id="UP000469424">
    <property type="component" value="Unassembled WGS sequence"/>
</dbReference>
<dbReference type="GO" id="GO:0019323">
    <property type="term" value="P:pentose catabolic process"/>
    <property type="evidence" value="ECO:0007669"/>
    <property type="project" value="TreeGrafter"/>
</dbReference>
<dbReference type="SUPFAM" id="SSF53639">
    <property type="entry name" value="AraD/HMP-PK domain-like"/>
    <property type="match status" value="2"/>
</dbReference>
<dbReference type="GO" id="GO:0016832">
    <property type="term" value="F:aldehyde-lyase activity"/>
    <property type="evidence" value="ECO:0007669"/>
    <property type="project" value="TreeGrafter"/>
</dbReference>
<accession>A0A6N7X7E2</accession>
<dbReference type="Pfam" id="PF00596">
    <property type="entry name" value="Aldolase_II"/>
    <property type="match status" value="1"/>
</dbReference>
<name>A0A6N7X7E2_9FIRM</name>
<dbReference type="GO" id="GO:0046872">
    <property type="term" value="F:metal ion binding"/>
    <property type="evidence" value="ECO:0007669"/>
    <property type="project" value="UniProtKB-KW"/>
</dbReference>
<dbReference type="EMBL" id="VUNA01000006">
    <property type="protein sequence ID" value="MST70513.1"/>
    <property type="molecule type" value="Genomic_DNA"/>
</dbReference>
<dbReference type="Gene3D" id="3.40.225.10">
    <property type="entry name" value="Class II aldolase/adducin N-terminal domain"/>
    <property type="match status" value="1"/>
</dbReference>
<keyword evidence="1" id="KW-0479">Metal-binding</keyword>
<comment type="caution">
    <text evidence="4">The sequence shown here is derived from an EMBL/GenBank/DDBJ whole genome shotgun (WGS) entry which is preliminary data.</text>
</comment>
<sequence length="414" mass="45549">MTLHAVKQNIIEYGKKFADIGFSLGDSPRILVQQNHRVFGTEPDADFTDLRVKEICDITGTSDPAKGALIASPYEAMVVAKTEYTAMCIRDGLSIPAVLDDMAMIIGSRVSIVPEDRLSLAKALRKSPSVLTTEGNLMVCGRNLYEVFTGLLILEKNAGIFVDADFLGGAHPVCPLMGKLEHKIYLKKYSRKEMERQDRLEQQAPAEIPEDILQDAASDYAEMDLPKKDRSPEEQKCREQVVEYGIRLLDSGLVQGTWGNLSLRLDDEWMLCTPSGMDYRGLTPEDIVKVNLETLAYEGALKPTSEKDFHAGIYRNRPDVNAVIHTHARYACVYAACGLSFTTSSGDAIECAAYGPSGTGLLSRNVQNAIGENRGCLMKNHGMVAVGSDLDDAFHTAMSIENAAKARIEQFWAE</sequence>
<dbReference type="PANTHER" id="PTHR22789">
    <property type="entry name" value="FUCULOSE PHOSPHATE ALDOLASE"/>
    <property type="match status" value="1"/>
</dbReference>
<keyword evidence="2" id="KW-0456">Lyase</keyword>